<comment type="caution">
    <text evidence="2">The sequence shown here is derived from an EMBL/GenBank/DDBJ whole genome shotgun (WGS) entry which is preliminary data.</text>
</comment>
<accession>A0AAD9QRX2</accession>
<evidence type="ECO:0000259" key="1">
    <source>
        <dbReference type="PROSITE" id="PS00028"/>
    </source>
</evidence>
<name>A0AAD9QRX2_ACRCE</name>
<dbReference type="Proteomes" id="UP001249851">
    <property type="component" value="Unassembled WGS sequence"/>
</dbReference>
<evidence type="ECO:0000313" key="3">
    <source>
        <dbReference type="Proteomes" id="UP001249851"/>
    </source>
</evidence>
<proteinExistence type="predicted"/>
<sequence length="186" mass="20871">MVSYHGKLTKSERGHFYPYSYVANNAQGDTAINFVAAFSSPSGSSGAVAGHPSSSSDLFSCAEDGCVNMFSNYEELQLHLDAKCHLFMEEQDTTYDTFKKSGPTAYRGPLPQKQTSYSIDVKYHPRVEGWALKRVQNSTRMSGHFRSYLIQRFNEGAQKGNKVDPKRVEHEIKHARKPGWLVIPTT</sequence>
<organism evidence="2 3">
    <name type="scientific">Acropora cervicornis</name>
    <name type="common">Staghorn coral</name>
    <dbReference type="NCBI Taxonomy" id="6130"/>
    <lineage>
        <taxon>Eukaryota</taxon>
        <taxon>Metazoa</taxon>
        <taxon>Cnidaria</taxon>
        <taxon>Anthozoa</taxon>
        <taxon>Hexacorallia</taxon>
        <taxon>Scleractinia</taxon>
        <taxon>Astrocoeniina</taxon>
        <taxon>Acroporidae</taxon>
        <taxon>Acropora</taxon>
    </lineage>
</organism>
<feature type="domain" description="C2H2-type" evidence="1">
    <location>
        <begin position="61"/>
        <end position="85"/>
    </location>
</feature>
<dbReference type="InterPro" id="IPR013087">
    <property type="entry name" value="Znf_C2H2_type"/>
</dbReference>
<gene>
    <name evidence="2" type="ORF">P5673_009722</name>
</gene>
<dbReference type="EMBL" id="JARQWQ010000017">
    <property type="protein sequence ID" value="KAK2566250.1"/>
    <property type="molecule type" value="Genomic_DNA"/>
</dbReference>
<protein>
    <recommendedName>
        <fullName evidence="1">C2H2-type domain-containing protein</fullName>
    </recommendedName>
</protein>
<dbReference type="PANTHER" id="PTHR33845">
    <property type="entry name" value="C2H2-TYPE DOMAIN-CONTAINING PROTEIN"/>
    <property type="match status" value="1"/>
</dbReference>
<evidence type="ECO:0000313" key="2">
    <source>
        <dbReference type="EMBL" id="KAK2566250.1"/>
    </source>
</evidence>
<keyword evidence="3" id="KW-1185">Reference proteome</keyword>
<reference evidence="2" key="2">
    <citation type="journal article" date="2023" name="Science">
        <title>Genomic signatures of disease resistance in endangered staghorn corals.</title>
        <authorList>
            <person name="Vollmer S.V."/>
            <person name="Selwyn J.D."/>
            <person name="Despard B.A."/>
            <person name="Roesel C.L."/>
        </authorList>
    </citation>
    <scope>NUCLEOTIDE SEQUENCE</scope>
    <source>
        <tissue evidence="2">Whole Organism</tissue>
    </source>
</reference>
<dbReference type="AlphaFoldDB" id="A0AAD9QRX2"/>
<reference evidence="2" key="1">
    <citation type="journal article" date="2023" name="G3 (Bethesda)">
        <title>Whole genome assembly and annotation of the endangered Caribbean coral Acropora cervicornis.</title>
        <authorList>
            <person name="Selwyn J.D."/>
            <person name="Vollmer S.V."/>
        </authorList>
    </citation>
    <scope>NUCLEOTIDE SEQUENCE</scope>
    <source>
        <strain evidence="2">K2</strain>
    </source>
</reference>
<dbReference type="PROSITE" id="PS00028">
    <property type="entry name" value="ZINC_FINGER_C2H2_1"/>
    <property type="match status" value="1"/>
</dbReference>
<dbReference type="PANTHER" id="PTHR33845:SF1">
    <property type="entry name" value="C2H2-TYPE DOMAIN-CONTAINING PROTEIN"/>
    <property type="match status" value="1"/>
</dbReference>